<keyword evidence="5" id="KW-0325">Glycoprotein</keyword>
<proteinExistence type="predicted"/>
<dbReference type="InterPro" id="IPR037941">
    <property type="entry name" value="SeP"/>
</dbReference>
<keyword evidence="4" id="KW-0712">Selenocysteine</keyword>
<dbReference type="PANTHER" id="PTHR10105:SF2">
    <property type="entry name" value="AGAP003297-PA"/>
    <property type="match status" value="1"/>
</dbReference>
<dbReference type="WBParaSite" id="PSAMB.scaffold182size68474.g2941.t1">
    <property type="protein sequence ID" value="PSAMB.scaffold182size68474.g2941.t1"/>
    <property type="gene ID" value="PSAMB.scaffold182size68474.g2941"/>
</dbReference>
<dbReference type="GO" id="GO:0008430">
    <property type="term" value="F:selenium binding"/>
    <property type="evidence" value="ECO:0007669"/>
    <property type="project" value="InterPro"/>
</dbReference>
<dbReference type="Pfam" id="PF04592">
    <property type="entry name" value="SelP_N"/>
    <property type="match status" value="1"/>
</dbReference>
<dbReference type="SUPFAM" id="SSF52833">
    <property type="entry name" value="Thioredoxin-like"/>
    <property type="match status" value="1"/>
</dbReference>
<keyword evidence="3" id="KW-0732">Signal</keyword>
<evidence type="ECO:0000256" key="5">
    <source>
        <dbReference type="ARBA" id="ARBA00023180"/>
    </source>
</evidence>
<evidence type="ECO:0000259" key="7">
    <source>
        <dbReference type="Pfam" id="PF04592"/>
    </source>
</evidence>
<dbReference type="Gene3D" id="3.40.30.10">
    <property type="entry name" value="Glutaredoxin"/>
    <property type="match status" value="1"/>
</dbReference>
<feature type="region of interest" description="Disordered" evidence="6">
    <location>
        <begin position="198"/>
        <end position="354"/>
    </location>
</feature>
<dbReference type="GO" id="GO:0005576">
    <property type="term" value="C:extracellular region"/>
    <property type="evidence" value="ECO:0007669"/>
    <property type="project" value="UniProtKB-SubCell"/>
</dbReference>
<evidence type="ECO:0000313" key="9">
    <source>
        <dbReference type="WBParaSite" id="PSAMB.scaffold182size68474.g2941.t1"/>
    </source>
</evidence>
<sequence>MVIHELCKPTLEWTADGRDVMIESRGRVLFVAFMELHCPYCHLQLNQFKIMSEMLSDVKFVVIAPRNESDQHIKKWQDDLNSEDFLVFRETEREPVWMQLSAHNHDFFIFDRCGRLAYLISDPQSNTSYHHTLNALHAAVDFAQCGWCQYDPNPRRPSSRPDERTAGSGPDVVVAIQPPFRVSAYLGEYNKSVAVPGDVDQRNIEGDGARQSDERRFNTFEYRNQADPGIDQRRTDGSGSRTDGGYRTDDRRPPPYAPDNRADNRNYPSPGPYDQRYTVTQAPPSRNTYQQPSANRYDGRSGYDPRAGAAAPTVAPGWQPHPDQSSSSYGGYQVQTAGPSYRQQPTAPTPQPTKMAEIYDDDYKADYEYESDMKPTVSVREQIPPTEAPRSWQTQKPFMVDNIPCSAYTDAVCFEQQQRNGVGNVHQCCHKMIYLSNVCVPNNCGNETYQLCCFQKFVQARYHCCNSELITGERPDEFSHCCFDDFVERDDDDPCCPGEIASQYWSEKSTLFELCLPNVDADFSKIKLTAKMKDQSMVTLDLGETKLWDYQCPNAIKRDDYFFYIPETNATTPKP</sequence>
<keyword evidence="2" id="KW-0964">Secreted</keyword>
<dbReference type="InterPro" id="IPR036249">
    <property type="entry name" value="Thioredoxin-like_sf"/>
</dbReference>
<evidence type="ECO:0000256" key="3">
    <source>
        <dbReference type="ARBA" id="ARBA00022729"/>
    </source>
</evidence>
<organism evidence="8 9">
    <name type="scientific">Plectus sambesii</name>
    <dbReference type="NCBI Taxonomy" id="2011161"/>
    <lineage>
        <taxon>Eukaryota</taxon>
        <taxon>Metazoa</taxon>
        <taxon>Ecdysozoa</taxon>
        <taxon>Nematoda</taxon>
        <taxon>Chromadorea</taxon>
        <taxon>Plectida</taxon>
        <taxon>Plectina</taxon>
        <taxon>Plectoidea</taxon>
        <taxon>Plectidae</taxon>
        <taxon>Plectus</taxon>
    </lineage>
</organism>
<keyword evidence="8" id="KW-1185">Reference proteome</keyword>
<dbReference type="InterPro" id="IPR007671">
    <property type="entry name" value="Selenoprotein-P_N"/>
</dbReference>
<evidence type="ECO:0000256" key="2">
    <source>
        <dbReference type="ARBA" id="ARBA00022525"/>
    </source>
</evidence>
<dbReference type="Proteomes" id="UP000887566">
    <property type="component" value="Unplaced"/>
</dbReference>
<dbReference type="PANTHER" id="PTHR10105">
    <property type="entry name" value="SELENOPROTEIN P"/>
    <property type="match status" value="1"/>
</dbReference>
<feature type="compositionally biased region" description="Basic and acidic residues" evidence="6">
    <location>
        <begin position="244"/>
        <end position="253"/>
    </location>
</feature>
<evidence type="ECO:0000256" key="1">
    <source>
        <dbReference type="ARBA" id="ARBA00004613"/>
    </source>
</evidence>
<evidence type="ECO:0000256" key="6">
    <source>
        <dbReference type="SAM" id="MobiDB-lite"/>
    </source>
</evidence>
<protein>
    <submittedName>
        <fullName evidence="9">Selenoprotein P N-terminal domain-containing protein</fullName>
    </submittedName>
</protein>
<dbReference type="GO" id="GO:0001887">
    <property type="term" value="P:selenium compound metabolic process"/>
    <property type="evidence" value="ECO:0007669"/>
    <property type="project" value="TreeGrafter"/>
</dbReference>
<feature type="compositionally biased region" description="Low complexity" evidence="6">
    <location>
        <begin position="324"/>
        <end position="333"/>
    </location>
</feature>
<feature type="compositionally biased region" description="Polar residues" evidence="6">
    <location>
        <begin position="277"/>
        <end position="294"/>
    </location>
</feature>
<evidence type="ECO:0000313" key="8">
    <source>
        <dbReference type="Proteomes" id="UP000887566"/>
    </source>
</evidence>
<dbReference type="AlphaFoldDB" id="A0A914VDU5"/>
<evidence type="ECO:0000256" key="4">
    <source>
        <dbReference type="ARBA" id="ARBA00022933"/>
    </source>
</evidence>
<feature type="domain" description="Selenoprotein P N-terminal" evidence="7">
    <location>
        <begin position="6"/>
        <end position="153"/>
    </location>
</feature>
<name>A0A914VDU5_9BILA</name>
<reference evidence="9" key="1">
    <citation type="submission" date="2022-11" db="UniProtKB">
        <authorList>
            <consortium name="WormBaseParasite"/>
        </authorList>
    </citation>
    <scope>IDENTIFICATION</scope>
</reference>
<accession>A0A914VDU5</accession>
<feature type="compositionally biased region" description="Basic and acidic residues" evidence="6">
    <location>
        <begin position="199"/>
        <end position="218"/>
    </location>
</feature>
<comment type="subcellular location">
    <subcellularLocation>
        <location evidence="1">Secreted</location>
    </subcellularLocation>
</comment>